<dbReference type="InterPro" id="IPR000086">
    <property type="entry name" value="NUDIX_hydrolase_dom"/>
</dbReference>
<comment type="cofactor">
    <cofactor evidence="2">
        <name>Zn(2+)</name>
        <dbReference type="ChEBI" id="CHEBI:29105"/>
    </cofactor>
</comment>
<reference evidence="12" key="1">
    <citation type="submission" date="2019-06" db="EMBL/GenBank/DDBJ databases">
        <title>Gordonia isolated from sludge of a wastewater treatment plant.</title>
        <authorList>
            <person name="Tamura T."/>
            <person name="Aoyama K."/>
            <person name="Kang Y."/>
            <person name="Saito S."/>
            <person name="Akiyama N."/>
            <person name="Yazawa K."/>
            <person name="Gonoi T."/>
            <person name="Mikami Y."/>
        </authorList>
    </citation>
    <scope>NUCLEOTIDE SEQUENCE [LARGE SCALE GENOMIC DNA]</scope>
    <source>
        <strain evidence="12">NBRC 107696</strain>
    </source>
</reference>
<evidence type="ECO:0000256" key="8">
    <source>
        <dbReference type="ARBA" id="ARBA00023027"/>
    </source>
</evidence>
<comment type="similarity">
    <text evidence="3">Belongs to the Nudix hydrolase family. NudC subfamily.</text>
</comment>
<dbReference type="GO" id="GO:0035529">
    <property type="term" value="F:NADH pyrophosphatase activity"/>
    <property type="evidence" value="ECO:0007669"/>
    <property type="project" value="TreeGrafter"/>
</dbReference>
<dbReference type="InterPro" id="IPR049734">
    <property type="entry name" value="NudC-like_C"/>
</dbReference>
<keyword evidence="12" id="KW-1185">Reference proteome</keyword>
<dbReference type="PANTHER" id="PTHR42904">
    <property type="entry name" value="NUDIX HYDROLASE, NUDC SUBFAMILY"/>
    <property type="match status" value="1"/>
</dbReference>
<comment type="catalytic activity">
    <reaction evidence="9">
        <text>a 5'-end NAD(+)-phospho-ribonucleoside in mRNA + H2O = a 5'-end phospho-adenosine-phospho-ribonucleoside in mRNA + beta-nicotinamide D-ribonucleotide + 2 H(+)</text>
        <dbReference type="Rhea" id="RHEA:60876"/>
        <dbReference type="Rhea" id="RHEA-COMP:15698"/>
        <dbReference type="Rhea" id="RHEA-COMP:15719"/>
        <dbReference type="ChEBI" id="CHEBI:14649"/>
        <dbReference type="ChEBI" id="CHEBI:15377"/>
        <dbReference type="ChEBI" id="CHEBI:15378"/>
        <dbReference type="ChEBI" id="CHEBI:144029"/>
        <dbReference type="ChEBI" id="CHEBI:144051"/>
    </reaction>
    <physiologicalReaction direction="left-to-right" evidence="9">
        <dbReference type="Rhea" id="RHEA:60877"/>
    </physiologicalReaction>
</comment>
<dbReference type="CDD" id="cd03429">
    <property type="entry name" value="NUDIX_NADH_pyrophosphatase_Nudt13"/>
    <property type="match status" value="1"/>
</dbReference>
<keyword evidence="8" id="KW-0520">NAD</keyword>
<dbReference type="RefSeq" id="WP_161897380.1">
    <property type="nucleotide sequence ID" value="NZ_BJOV01000005.1"/>
</dbReference>
<evidence type="ECO:0000256" key="5">
    <source>
        <dbReference type="ARBA" id="ARBA00022723"/>
    </source>
</evidence>
<dbReference type="Proteomes" id="UP000444960">
    <property type="component" value="Unassembled WGS sequence"/>
</dbReference>
<evidence type="ECO:0000259" key="10">
    <source>
        <dbReference type="PROSITE" id="PS51462"/>
    </source>
</evidence>
<dbReference type="InterPro" id="IPR050241">
    <property type="entry name" value="NAD-cap_RNA_hydrolase_NudC"/>
</dbReference>
<sequence>MASFEFHRPPMLARAEFDRGDEIRKSPERLVAGWADALVLRIDHQGRFAVTGDGAIAWEAAVGERPPSDAVFIGVDGVHRWAVRADEVAGDVADARTGSHRLSPDEAGMLATALGILNWHRAAQFSPVDGDRVTAVNGGWILRTGAGDEFPRTDPAVIMLVHDGADQILLGRQAVWPDKWFSTLAGFVEPGESLEQCVRREVAEEAGITVTDPRYLGSQPWPFPRSLMLGFEAVGDPTEPLEFRDGELADAQWFHRDEVLDALERGADWGADVPDLKLMLPAGISIARNLVEAWAHAPR</sequence>
<evidence type="ECO:0000256" key="1">
    <source>
        <dbReference type="ARBA" id="ARBA00001946"/>
    </source>
</evidence>
<comment type="caution">
    <text evidence="11">The sequence shown here is derived from an EMBL/GenBank/DDBJ whole genome shotgun (WGS) entry which is preliminary data.</text>
</comment>
<proteinExistence type="inferred from homology"/>
<evidence type="ECO:0000256" key="9">
    <source>
        <dbReference type="ARBA" id="ARBA00023679"/>
    </source>
</evidence>
<dbReference type="PROSITE" id="PS51462">
    <property type="entry name" value="NUDIX"/>
    <property type="match status" value="1"/>
</dbReference>
<dbReference type="GO" id="GO:0019677">
    <property type="term" value="P:NAD+ catabolic process"/>
    <property type="evidence" value="ECO:0007669"/>
    <property type="project" value="TreeGrafter"/>
</dbReference>
<accession>A0A7I9VF47</accession>
<dbReference type="PROSITE" id="PS00893">
    <property type="entry name" value="NUDIX_BOX"/>
    <property type="match status" value="1"/>
</dbReference>
<evidence type="ECO:0000256" key="7">
    <source>
        <dbReference type="ARBA" id="ARBA00022842"/>
    </source>
</evidence>
<dbReference type="GO" id="GO:0006742">
    <property type="term" value="P:NADP+ catabolic process"/>
    <property type="evidence" value="ECO:0007669"/>
    <property type="project" value="TreeGrafter"/>
</dbReference>
<feature type="domain" description="Nudix hydrolase" evidence="10">
    <location>
        <begin position="151"/>
        <end position="277"/>
    </location>
</feature>
<dbReference type="Pfam" id="PF00293">
    <property type="entry name" value="NUDIX"/>
    <property type="match status" value="1"/>
</dbReference>
<evidence type="ECO:0000313" key="11">
    <source>
        <dbReference type="EMBL" id="GEE03946.1"/>
    </source>
</evidence>
<protein>
    <recommendedName>
        <fullName evidence="4">NAD(+) diphosphatase</fullName>
        <ecNumber evidence="4">3.6.1.22</ecNumber>
    </recommendedName>
</protein>
<keyword evidence="6 11" id="KW-0378">Hydrolase</keyword>
<evidence type="ECO:0000313" key="12">
    <source>
        <dbReference type="Proteomes" id="UP000444960"/>
    </source>
</evidence>
<dbReference type="EC" id="3.6.1.22" evidence="4"/>
<dbReference type="Gene3D" id="3.90.79.10">
    <property type="entry name" value="Nucleoside Triphosphate Pyrophosphohydrolase"/>
    <property type="match status" value="1"/>
</dbReference>
<keyword evidence="5" id="KW-0479">Metal-binding</keyword>
<name>A0A7I9VF47_9ACTN</name>
<dbReference type="GO" id="GO:0046872">
    <property type="term" value="F:metal ion binding"/>
    <property type="evidence" value="ECO:0007669"/>
    <property type="project" value="UniProtKB-KW"/>
</dbReference>
<evidence type="ECO:0000256" key="6">
    <source>
        <dbReference type="ARBA" id="ARBA00022801"/>
    </source>
</evidence>
<evidence type="ECO:0000256" key="2">
    <source>
        <dbReference type="ARBA" id="ARBA00001947"/>
    </source>
</evidence>
<evidence type="ECO:0000256" key="4">
    <source>
        <dbReference type="ARBA" id="ARBA00012381"/>
    </source>
</evidence>
<comment type="cofactor">
    <cofactor evidence="1">
        <name>Mg(2+)</name>
        <dbReference type="ChEBI" id="CHEBI:18420"/>
    </cofactor>
</comment>
<dbReference type="InterPro" id="IPR015797">
    <property type="entry name" value="NUDIX_hydrolase-like_dom_sf"/>
</dbReference>
<dbReference type="Gene3D" id="3.90.79.20">
    <property type="match status" value="1"/>
</dbReference>
<dbReference type="GO" id="GO:0005829">
    <property type="term" value="C:cytosol"/>
    <property type="evidence" value="ECO:0007669"/>
    <property type="project" value="TreeGrafter"/>
</dbReference>
<dbReference type="AlphaFoldDB" id="A0A7I9VF47"/>
<dbReference type="EMBL" id="BJOV01000005">
    <property type="protein sequence ID" value="GEE03946.1"/>
    <property type="molecule type" value="Genomic_DNA"/>
</dbReference>
<dbReference type="PANTHER" id="PTHR42904:SF6">
    <property type="entry name" value="NAD-CAPPED RNA HYDROLASE NUDT12"/>
    <property type="match status" value="1"/>
</dbReference>
<gene>
    <name evidence="11" type="ORF">nbrc107696_43920</name>
</gene>
<organism evidence="11 12">
    <name type="scientific">Gordonia spumicola</name>
    <dbReference type="NCBI Taxonomy" id="589161"/>
    <lineage>
        <taxon>Bacteria</taxon>
        <taxon>Bacillati</taxon>
        <taxon>Actinomycetota</taxon>
        <taxon>Actinomycetes</taxon>
        <taxon>Mycobacteriales</taxon>
        <taxon>Gordoniaceae</taxon>
        <taxon>Gordonia</taxon>
    </lineage>
</organism>
<dbReference type="InterPro" id="IPR020084">
    <property type="entry name" value="NUDIX_hydrolase_CS"/>
</dbReference>
<dbReference type="OrthoDB" id="9791656at2"/>
<keyword evidence="7" id="KW-0460">Magnesium</keyword>
<evidence type="ECO:0000256" key="3">
    <source>
        <dbReference type="ARBA" id="ARBA00009595"/>
    </source>
</evidence>
<dbReference type="NCBIfam" id="NF001299">
    <property type="entry name" value="PRK00241.1"/>
    <property type="match status" value="1"/>
</dbReference>
<dbReference type="SUPFAM" id="SSF55811">
    <property type="entry name" value="Nudix"/>
    <property type="match status" value="1"/>
</dbReference>